<reference evidence="1 2" key="1">
    <citation type="submission" date="2016-10" db="EMBL/GenBank/DDBJ databases">
        <authorList>
            <person name="de Groot N.N."/>
        </authorList>
    </citation>
    <scope>NUCLEOTIDE SEQUENCE [LARGE SCALE GENOMIC DNA]</scope>
    <source>
        <strain evidence="1 2">NLAE-zl-C57</strain>
    </source>
</reference>
<organism evidence="1 2">
    <name type="scientific">Bacteroides ovatus</name>
    <dbReference type="NCBI Taxonomy" id="28116"/>
    <lineage>
        <taxon>Bacteria</taxon>
        <taxon>Pseudomonadati</taxon>
        <taxon>Bacteroidota</taxon>
        <taxon>Bacteroidia</taxon>
        <taxon>Bacteroidales</taxon>
        <taxon>Bacteroidaceae</taxon>
        <taxon>Bacteroides</taxon>
    </lineage>
</organism>
<gene>
    <name evidence="1" type="ORF">SAMN05192582_10135</name>
</gene>
<evidence type="ECO:0000313" key="2">
    <source>
        <dbReference type="Proteomes" id="UP000181870"/>
    </source>
</evidence>
<name>A0A1G8F5G6_BACOV</name>
<sequence>MTQRFEYIDQLKGLTMLLVVIGNIIVFCGLGCDNNFIRNITMMNMCMLGELILMKNLLFSFLFSTKRWQMNN</sequence>
<protein>
    <submittedName>
        <fullName evidence="1">Uncharacterized protein</fullName>
    </submittedName>
</protein>
<accession>A0A1G8F5G6</accession>
<evidence type="ECO:0000313" key="1">
    <source>
        <dbReference type="EMBL" id="SDH77347.1"/>
    </source>
</evidence>
<dbReference type="EMBL" id="FNDO01000013">
    <property type="protein sequence ID" value="SDH77347.1"/>
    <property type="molecule type" value="Genomic_DNA"/>
</dbReference>
<dbReference type="AlphaFoldDB" id="A0A1G8F5G6"/>
<dbReference type="Proteomes" id="UP000181870">
    <property type="component" value="Unassembled WGS sequence"/>
</dbReference>
<proteinExistence type="predicted"/>